<keyword evidence="1" id="KW-0472">Membrane</keyword>
<evidence type="ECO:0000313" key="2">
    <source>
        <dbReference type="EMBL" id="OGD87926.1"/>
    </source>
</evidence>
<feature type="transmembrane region" description="Helical" evidence="1">
    <location>
        <begin position="12"/>
        <end position="30"/>
    </location>
</feature>
<dbReference type="EMBL" id="MFAY01000052">
    <property type="protein sequence ID" value="OGD87926.1"/>
    <property type="molecule type" value="Genomic_DNA"/>
</dbReference>
<accession>A0A1F5G7T6</accession>
<reference evidence="2 3" key="1">
    <citation type="journal article" date="2016" name="Nat. Commun.">
        <title>Thousands of microbial genomes shed light on interconnected biogeochemical processes in an aquifer system.</title>
        <authorList>
            <person name="Anantharaman K."/>
            <person name="Brown C.T."/>
            <person name="Hug L.A."/>
            <person name="Sharon I."/>
            <person name="Castelle C.J."/>
            <person name="Probst A.J."/>
            <person name="Thomas B.C."/>
            <person name="Singh A."/>
            <person name="Wilkins M.J."/>
            <person name="Karaoz U."/>
            <person name="Brodie E.L."/>
            <person name="Williams K.H."/>
            <person name="Hubbard S.S."/>
            <person name="Banfield J.F."/>
        </authorList>
    </citation>
    <scope>NUCLEOTIDE SEQUENCE [LARGE SCALE GENOMIC DNA]</scope>
</reference>
<sequence length="90" mass="10485">MDIKIPDFTKLHWQLNVAIIGAIFSVFSLIFNENYIFYGFITFVYGVVGTSLLPALENLYPQNKWRNYLVVQSLLTVLWLTGCIFIYRLS</sequence>
<keyword evidence="1" id="KW-0812">Transmembrane</keyword>
<evidence type="ECO:0000256" key="1">
    <source>
        <dbReference type="SAM" id="Phobius"/>
    </source>
</evidence>
<protein>
    <submittedName>
        <fullName evidence="2">Uncharacterized protein</fullName>
    </submittedName>
</protein>
<name>A0A1F5G7T6_9BACT</name>
<dbReference type="AlphaFoldDB" id="A0A1F5G7T6"/>
<comment type="caution">
    <text evidence="2">The sequence shown here is derived from an EMBL/GenBank/DDBJ whole genome shotgun (WGS) entry which is preliminary data.</text>
</comment>
<gene>
    <name evidence="2" type="ORF">A2693_03175</name>
</gene>
<dbReference type="Proteomes" id="UP000178577">
    <property type="component" value="Unassembled WGS sequence"/>
</dbReference>
<organism evidence="2 3">
    <name type="scientific">Candidatus Curtissbacteria bacterium RIFCSPHIGHO2_01_FULL_40_12</name>
    <dbReference type="NCBI Taxonomy" id="1797710"/>
    <lineage>
        <taxon>Bacteria</taxon>
        <taxon>Candidatus Curtissiibacteriota</taxon>
    </lineage>
</organism>
<proteinExistence type="predicted"/>
<feature type="transmembrane region" description="Helical" evidence="1">
    <location>
        <begin position="36"/>
        <end position="56"/>
    </location>
</feature>
<keyword evidence="1" id="KW-1133">Transmembrane helix</keyword>
<feature type="transmembrane region" description="Helical" evidence="1">
    <location>
        <begin position="68"/>
        <end position="87"/>
    </location>
</feature>
<evidence type="ECO:0000313" key="3">
    <source>
        <dbReference type="Proteomes" id="UP000178577"/>
    </source>
</evidence>